<proteinExistence type="predicted"/>
<evidence type="ECO:0000313" key="3">
    <source>
        <dbReference type="Proteomes" id="UP000546200"/>
    </source>
</evidence>
<comment type="caution">
    <text evidence="2">The sequence shown here is derived from an EMBL/GenBank/DDBJ whole genome shotgun (WGS) entry which is preliminary data.</text>
</comment>
<gene>
    <name evidence="2" type="ORF">FHS94_001030</name>
</gene>
<accession>A0A7W9ETH4</accession>
<dbReference type="EMBL" id="JACIJK010000003">
    <property type="protein sequence ID" value="MBB5714199.1"/>
    <property type="molecule type" value="Genomic_DNA"/>
</dbReference>
<organism evidence="2 3">
    <name type="scientific">Sphingomonas aerophila</name>
    <dbReference type="NCBI Taxonomy" id="1344948"/>
    <lineage>
        <taxon>Bacteria</taxon>
        <taxon>Pseudomonadati</taxon>
        <taxon>Pseudomonadota</taxon>
        <taxon>Alphaproteobacteria</taxon>
        <taxon>Sphingomonadales</taxon>
        <taxon>Sphingomonadaceae</taxon>
        <taxon>Sphingomonas</taxon>
    </lineage>
</organism>
<dbReference type="AlphaFoldDB" id="A0A7W9ETH4"/>
<dbReference type="SUPFAM" id="SSF89946">
    <property type="entry name" value="Hypothetical protein VC0424"/>
    <property type="match status" value="1"/>
</dbReference>
<name>A0A7W9ETH4_9SPHN</name>
<dbReference type="RefSeq" id="WP_184055320.1">
    <property type="nucleotide sequence ID" value="NZ_JACIJK010000003.1"/>
</dbReference>
<dbReference type="InterPro" id="IPR036701">
    <property type="entry name" value="RraB-like_sf"/>
</dbReference>
<dbReference type="InterPro" id="IPR009671">
    <property type="entry name" value="RraB_dom"/>
</dbReference>
<sequence>MSLLDENAEILKRIDEGGNDLSLSREVDFSHLFADRLSAEAFASDVEHLGFRAAVEKVDRDEGHWDVTASKELVPSAANVTAAEEQLHALAQVYGGHADGWGFMNP</sequence>
<feature type="domain" description="Regulator of ribonuclease activity B" evidence="1">
    <location>
        <begin position="5"/>
        <end position="102"/>
    </location>
</feature>
<reference evidence="2 3" key="1">
    <citation type="submission" date="2020-08" db="EMBL/GenBank/DDBJ databases">
        <title>Genomic Encyclopedia of Type Strains, Phase IV (KMG-IV): sequencing the most valuable type-strain genomes for metagenomic binning, comparative biology and taxonomic classification.</title>
        <authorList>
            <person name="Goeker M."/>
        </authorList>
    </citation>
    <scope>NUCLEOTIDE SEQUENCE [LARGE SCALE GENOMIC DNA]</scope>
    <source>
        <strain evidence="2 3">DSM 100044</strain>
    </source>
</reference>
<dbReference type="Gene3D" id="3.30.70.970">
    <property type="entry name" value="RraB-like"/>
    <property type="match status" value="1"/>
</dbReference>
<protein>
    <submittedName>
        <fullName evidence="2">Regulator of RNase E activity RraB</fullName>
    </submittedName>
</protein>
<keyword evidence="3" id="KW-1185">Reference proteome</keyword>
<dbReference type="Proteomes" id="UP000546200">
    <property type="component" value="Unassembled WGS sequence"/>
</dbReference>
<dbReference type="Pfam" id="PF06877">
    <property type="entry name" value="RraB"/>
    <property type="match status" value="1"/>
</dbReference>
<evidence type="ECO:0000313" key="2">
    <source>
        <dbReference type="EMBL" id="MBB5714199.1"/>
    </source>
</evidence>
<evidence type="ECO:0000259" key="1">
    <source>
        <dbReference type="Pfam" id="PF06877"/>
    </source>
</evidence>